<accession>D3HJB7</accession>
<dbReference type="eggNOG" id="COG4852">
    <property type="taxonomic scope" value="Bacteria"/>
</dbReference>
<dbReference type="EMBL" id="FN650140">
    <property type="protein sequence ID" value="CBJ12506.1"/>
    <property type="molecule type" value="Genomic_DNA"/>
</dbReference>
<evidence type="ECO:0000313" key="2">
    <source>
        <dbReference type="EMBL" id="CBJ12506.1"/>
    </source>
</evidence>
<reference evidence="2 3" key="1">
    <citation type="journal article" date="2010" name="PLoS Genet.">
        <title>Analysis of the Legionella longbeachae genome and transcriptome uncovers unique strategies to cause Legionnaires' disease.</title>
        <authorList>
            <person name="Cazalet C."/>
            <person name="Gomez-Valero L."/>
            <person name="Rusniok C."/>
            <person name="Lomma M."/>
            <person name="Dervins-Ravault D."/>
            <person name="Newton H."/>
            <person name="Sansom F."/>
            <person name="Jarraud S."/>
            <person name="Zidane N."/>
            <person name="Ma L."/>
            <person name="Bouchier C."/>
            <person name="Etienne J."/>
            <person name="Hartland E."/>
            <person name="Buchrieser C."/>
        </authorList>
    </citation>
    <scope>NUCLEOTIDE SEQUENCE [LARGE SCALE GENOMIC DNA]</scope>
    <source>
        <strain evidence="2 3">NSW150</strain>
    </source>
</reference>
<feature type="transmembrane region" description="Helical" evidence="1">
    <location>
        <begin position="76"/>
        <end position="94"/>
    </location>
</feature>
<keyword evidence="1" id="KW-0472">Membrane</keyword>
<dbReference type="InterPro" id="IPR018687">
    <property type="entry name" value="DUF2177_membr"/>
</dbReference>
<name>D3HJB7_LEGLN</name>
<evidence type="ECO:0000313" key="3">
    <source>
        <dbReference type="Proteomes" id="UP000001060"/>
    </source>
</evidence>
<dbReference type="Pfam" id="PF09945">
    <property type="entry name" value="DUF2177"/>
    <property type="match status" value="1"/>
</dbReference>
<feature type="transmembrane region" description="Helical" evidence="1">
    <location>
        <begin position="47"/>
        <end position="69"/>
    </location>
</feature>
<gene>
    <name evidence="2" type="ordered locus">LLO_2116</name>
</gene>
<sequence>MMKLIGLFFLTMIWVFVLDMIWLGFIAKTIYAENIGTLLRTSGEGMAPIWWAAAVVYVCITLGIIYFVLPGAQGNYLQALAGGVVLGFVTYGIYDFTNYSILASWPWKITIIDFIWGMLLCGLSSLFAVFIQNRFFS</sequence>
<organism evidence="2 3">
    <name type="scientific">Legionella longbeachae serogroup 1 (strain NSW150)</name>
    <dbReference type="NCBI Taxonomy" id="661367"/>
    <lineage>
        <taxon>Bacteria</taxon>
        <taxon>Pseudomonadati</taxon>
        <taxon>Pseudomonadota</taxon>
        <taxon>Gammaproteobacteria</taxon>
        <taxon>Legionellales</taxon>
        <taxon>Legionellaceae</taxon>
        <taxon>Legionella</taxon>
    </lineage>
</organism>
<dbReference type="Proteomes" id="UP000001060">
    <property type="component" value="Chromosome"/>
</dbReference>
<proteinExistence type="predicted"/>
<dbReference type="RefSeq" id="WP_012979244.1">
    <property type="nucleotide sequence ID" value="NC_013861.1"/>
</dbReference>
<protein>
    <submittedName>
        <fullName evidence="2">Putative membrane protein</fullName>
    </submittedName>
</protein>
<keyword evidence="3" id="KW-1185">Reference proteome</keyword>
<dbReference type="KEGG" id="llo:LLO_2116"/>
<keyword evidence="1" id="KW-1133">Transmembrane helix</keyword>
<dbReference type="HOGENOM" id="CLU_140354_1_0_6"/>
<dbReference type="STRING" id="661367.LLO_2116"/>
<dbReference type="AlphaFoldDB" id="D3HJB7"/>
<evidence type="ECO:0000256" key="1">
    <source>
        <dbReference type="SAM" id="Phobius"/>
    </source>
</evidence>
<feature type="transmembrane region" description="Helical" evidence="1">
    <location>
        <begin position="7"/>
        <end position="27"/>
    </location>
</feature>
<feature type="transmembrane region" description="Helical" evidence="1">
    <location>
        <begin position="114"/>
        <end position="131"/>
    </location>
</feature>
<dbReference type="GeneID" id="40926331"/>
<keyword evidence="1" id="KW-0812">Transmembrane</keyword>